<organism evidence="1 2">
    <name type="scientific">Hominisplanchenecus murintestinalis</name>
    <dbReference type="NCBI Taxonomy" id="2941517"/>
    <lineage>
        <taxon>Bacteria</taxon>
        <taxon>Bacillati</taxon>
        <taxon>Bacillota</taxon>
        <taxon>Clostridia</taxon>
        <taxon>Lachnospirales</taxon>
        <taxon>Lachnospiraceae</taxon>
        <taxon>Hominisplanchenecus</taxon>
    </lineage>
</organism>
<keyword evidence="2" id="KW-1185">Reference proteome</keyword>
<evidence type="ECO:0000313" key="2">
    <source>
        <dbReference type="Proteomes" id="UP000307720"/>
    </source>
</evidence>
<proteinExistence type="predicted"/>
<sequence>MKTDIQEHYDSIQFKKALQELHITNASELKEYEVGTYNDMEEIIDDAPRIVEIGEHSKRYIDQNQPSKSILTIGLGTALQSEVLLIVAFELQKASIINRLFNRSMTAGIPATLLRNHSNAYVLTTEKVANEAKVMDLSCDIKNAKEAAKWITEN</sequence>
<evidence type="ECO:0000313" key="1">
    <source>
        <dbReference type="EMBL" id="TGX97863.1"/>
    </source>
</evidence>
<name>A0AC61QYG7_9FIRM</name>
<comment type="caution">
    <text evidence="1">The sequence shown here is derived from an EMBL/GenBank/DDBJ whole genome shotgun (WGS) entry which is preliminary data.</text>
</comment>
<protein>
    <submittedName>
        <fullName evidence="1">Uncharacterized protein</fullName>
    </submittedName>
</protein>
<dbReference type="Proteomes" id="UP000307720">
    <property type="component" value="Unassembled WGS sequence"/>
</dbReference>
<gene>
    <name evidence="1" type="ORF">E5357_11040</name>
</gene>
<accession>A0AC61QYG7</accession>
<dbReference type="EMBL" id="SRZB01000025">
    <property type="protein sequence ID" value="TGX97863.1"/>
    <property type="molecule type" value="Genomic_DNA"/>
</dbReference>
<reference evidence="1" key="1">
    <citation type="submission" date="2019-04" db="EMBL/GenBank/DDBJ databases">
        <title>Microbes associate with the intestines of laboratory mice.</title>
        <authorList>
            <person name="Navarre W."/>
            <person name="Wong E."/>
            <person name="Huang K."/>
            <person name="Tropini C."/>
            <person name="Ng K."/>
            <person name="Yu B."/>
        </authorList>
    </citation>
    <scope>NUCLEOTIDE SEQUENCE</scope>
    <source>
        <strain evidence="1">NM72_1-8</strain>
    </source>
</reference>